<comment type="catalytic activity">
    <reaction evidence="10">
        <text>a (3R)-hydroxyacyl-[ACP] + L-ornithine = a lyso-ornithine lipid + holo-[ACP] + H(+)</text>
        <dbReference type="Rhea" id="RHEA:20633"/>
        <dbReference type="Rhea" id="RHEA-COMP:9685"/>
        <dbReference type="Rhea" id="RHEA-COMP:9945"/>
        <dbReference type="ChEBI" id="CHEBI:15378"/>
        <dbReference type="ChEBI" id="CHEBI:46911"/>
        <dbReference type="ChEBI" id="CHEBI:64479"/>
        <dbReference type="ChEBI" id="CHEBI:78827"/>
        <dbReference type="ChEBI" id="CHEBI:138482"/>
        <dbReference type="EC" id="2.3.2.30"/>
    </reaction>
    <physiologicalReaction direction="left-to-right" evidence="10">
        <dbReference type="Rhea" id="RHEA:20634"/>
    </physiologicalReaction>
</comment>
<keyword evidence="5" id="KW-0012">Acyltransferase</keyword>
<dbReference type="SUPFAM" id="SSF55729">
    <property type="entry name" value="Acyl-CoA N-acyltransferases (Nat)"/>
    <property type="match status" value="1"/>
</dbReference>
<evidence type="ECO:0000256" key="4">
    <source>
        <dbReference type="ARBA" id="ARBA00023098"/>
    </source>
</evidence>
<dbReference type="InterPro" id="IPR052351">
    <property type="entry name" value="Ornithine_N-alpha-AT"/>
</dbReference>
<evidence type="ECO:0000256" key="7">
    <source>
        <dbReference type="ARBA" id="ARBA00039058"/>
    </source>
</evidence>
<dbReference type="PANTHER" id="PTHR37323:SF1">
    <property type="entry name" value="L-ORNITHINE N(ALPHA)-ACYLTRANSFERASE"/>
    <property type="match status" value="1"/>
</dbReference>
<reference evidence="11 12" key="1">
    <citation type="submission" date="2017-05" db="EMBL/GenBank/DDBJ databases">
        <title>Genome Analysis of Maritalea myrionectae HL2708#5.</title>
        <authorList>
            <consortium name="Cotde Inc.-PKNU"/>
            <person name="Jang D."/>
            <person name="Oh H.-M."/>
        </authorList>
    </citation>
    <scope>NUCLEOTIDE SEQUENCE [LARGE SCALE GENOMIC DNA]</scope>
    <source>
        <strain evidence="11 12">HL2708#5</strain>
    </source>
</reference>
<evidence type="ECO:0000256" key="5">
    <source>
        <dbReference type="ARBA" id="ARBA00023315"/>
    </source>
</evidence>
<evidence type="ECO:0000256" key="9">
    <source>
        <dbReference type="ARBA" id="ARBA00045724"/>
    </source>
</evidence>
<dbReference type="AlphaFoldDB" id="A0A2R4MA08"/>
<dbReference type="STRING" id="1122213.GCA_000423365_02940"/>
<comment type="similarity">
    <text evidence="6">Belongs to the acetyltransferase family. OlsB subfamily.</text>
</comment>
<keyword evidence="12" id="KW-1185">Reference proteome</keyword>
<evidence type="ECO:0000256" key="8">
    <source>
        <dbReference type="ARBA" id="ARBA00039866"/>
    </source>
</evidence>
<dbReference type="PANTHER" id="PTHR37323">
    <property type="entry name" value="GCN5-RELATED N-ACETYLTRANSFERASE"/>
    <property type="match status" value="1"/>
</dbReference>
<dbReference type="EMBL" id="CP021330">
    <property type="protein sequence ID" value="AVX02774.1"/>
    <property type="molecule type" value="Genomic_DNA"/>
</dbReference>
<evidence type="ECO:0000313" key="12">
    <source>
        <dbReference type="Proteomes" id="UP000258927"/>
    </source>
</evidence>
<keyword evidence="4" id="KW-0443">Lipid metabolism</keyword>
<dbReference type="Gene3D" id="3.40.630.30">
    <property type="match status" value="1"/>
</dbReference>
<dbReference type="GO" id="GO:0006629">
    <property type="term" value="P:lipid metabolic process"/>
    <property type="evidence" value="ECO:0007669"/>
    <property type="project" value="UniProtKB-KW"/>
</dbReference>
<keyword evidence="2" id="KW-0444">Lipid biosynthesis</keyword>
<evidence type="ECO:0000256" key="1">
    <source>
        <dbReference type="ARBA" id="ARBA00005189"/>
    </source>
</evidence>
<dbReference type="GO" id="GO:0043810">
    <property type="term" value="F:ornithine-acyl [acyl carrier protein] N-acyltransferase activity"/>
    <property type="evidence" value="ECO:0007669"/>
    <property type="project" value="UniProtKB-EC"/>
</dbReference>
<organism evidence="11 12">
    <name type="scientific">Maritalea myrionectae</name>
    <dbReference type="NCBI Taxonomy" id="454601"/>
    <lineage>
        <taxon>Bacteria</taxon>
        <taxon>Pseudomonadati</taxon>
        <taxon>Pseudomonadota</taxon>
        <taxon>Alphaproteobacteria</taxon>
        <taxon>Hyphomicrobiales</taxon>
        <taxon>Devosiaceae</taxon>
        <taxon>Maritalea</taxon>
    </lineage>
</organism>
<evidence type="ECO:0000313" key="11">
    <source>
        <dbReference type="EMBL" id="AVX02774.1"/>
    </source>
</evidence>
<name>A0A2R4MA08_9HYPH</name>
<comment type="function">
    <text evidence="9">Catalyzes the first step in the biosynthesis of ornithine lipids, which are phosphorus-free membrane lipids. Catalyzes the 3-hydroxyacyl-acyl carrier protein-dependent acylation of ornithine to form lyso-ornithine lipid (LOL).</text>
</comment>
<dbReference type="KEGG" id="mmyr:MXMO3_00226"/>
<dbReference type="InterPro" id="IPR016181">
    <property type="entry name" value="Acyl_CoA_acyltransferase"/>
</dbReference>
<evidence type="ECO:0000256" key="3">
    <source>
        <dbReference type="ARBA" id="ARBA00022679"/>
    </source>
</evidence>
<dbReference type="Proteomes" id="UP000258927">
    <property type="component" value="Chromosome"/>
</dbReference>
<keyword evidence="3" id="KW-0808">Transferase</keyword>
<evidence type="ECO:0000256" key="2">
    <source>
        <dbReference type="ARBA" id="ARBA00022516"/>
    </source>
</evidence>
<dbReference type="Pfam" id="PF13444">
    <property type="entry name" value="Acetyltransf_5"/>
    <property type="match status" value="1"/>
</dbReference>
<dbReference type="EC" id="2.3.2.30" evidence="7"/>
<evidence type="ECO:0000256" key="10">
    <source>
        <dbReference type="ARBA" id="ARBA00047785"/>
    </source>
</evidence>
<protein>
    <recommendedName>
        <fullName evidence="8">L-ornithine N(alpha)-acyltransferase</fullName>
        <ecNumber evidence="7">2.3.2.30</ecNumber>
    </recommendedName>
</protein>
<sequence length="320" mass="36555">MFMFDLKGRETAPQHRPNPKWYHNIFAAMPGLSNGQSSPISALDQKSTFAMPMTLARIGSLEVRVAMSASEVRKAQELRYKVFYEEMSAQPDGRTRRTKRDADEYDPLCDHIIVVDHENLQGMAGRPKIVGTYRALRSDVALASNGFYSAAEFDLKPMLATHWQQGFCEVGRSCVLPEYRDKRTMEALWVGLWAYAVLHNIDVFFGVASFEGTQPDEHQEALSYLRHYCQAPKEWRVSPQPEVAGELDYLPKDEIDQRAVIKKLPPLIKGYLRIGAYIGDGIFVDKQFGTTDVMIITLLDQMPERYKQHFRNLTGLDRKN</sequence>
<comment type="pathway">
    <text evidence="1">Lipid metabolism.</text>
</comment>
<proteinExistence type="inferred from homology"/>
<accession>A0A2R4MA08</accession>
<evidence type="ECO:0000256" key="6">
    <source>
        <dbReference type="ARBA" id="ARBA00038095"/>
    </source>
</evidence>
<gene>
    <name evidence="11" type="ORF">MXMO3_00226</name>
</gene>